<evidence type="ECO:0000313" key="2">
    <source>
        <dbReference type="Proteomes" id="UP000233551"/>
    </source>
</evidence>
<evidence type="ECO:0008006" key="3">
    <source>
        <dbReference type="Google" id="ProtNLM"/>
    </source>
</evidence>
<dbReference type="Proteomes" id="UP000233551">
    <property type="component" value="Unassembled WGS sequence"/>
</dbReference>
<gene>
    <name evidence="1" type="ORF">CRG98_003626</name>
</gene>
<dbReference type="STRING" id="22663.A0A2I0L5K1"/>
<name>A0A2I0L5K1_PUNGR</name>
<evidence type="ECO:0000313" key="1">
    <source>
        <dbReference type="EMBL" id="PKI75968.1"/>
    </source>
</evidence>
<protein>
    <recommendedName>
        <fullName evidence="3">Reverse transcriptase/retrotransposon-derived protein RNase H-like domain-containing protein</fullName>
    </recommendedName>
</protein>
<accession>A0A2I0L5K1</accession>
<dbReference type="AlphaFoldDB" id="A0A2I0L5K1"/>
<feature type="non-terminal residue" evidence="1">
    <location>
        <position position="141"/>
    </location>
</feature>
<dbReference type="EMBL" id="PGOL01000134">
    <property type="protein sequence ID" value="PKI75968.1"/>
    <property type="molecule type" value="Genomic_DNA"/>
</dbReference>
<reference evidence="1 2" key="1">
    <citation type="submission" date="2017-11" db="EMBL/GenBank/DDBJ databases">
        <title>De-novo sequencing of pomegranate (Punica granatum L.) genome.</title>
        <authorList>
            <person name="Akparov Z."/>
            <person name="Amiraslanov A."/>
            <person name="Hajiyeva S."/>
            <person name="Abbasov M."/>
            <person name="Kaur K."/>
            <person name="Hamwieh A."/>
            <person name="Solovyev V."/>
            <person name="Salamov A."/>
            <person name="Braich B."/>
            <person name="Kosarev P."/>
            <person name="Mahmoud A."/>
            <person name="Hajiyev E."/>
            <person name="Babayeva S."/>
            <person name="Izzatullayeva V."/>
            <person name="Mammadov A."/>
            <person name="Mammadov A."/>
            <person name="Sharifova S."/>
            <person name="Ojaghi J."/>
            <person name="Eynullazada K."/>
            <person name="Bayramov B."/>
            <person name="Abdulazimova A."/>
            <person name="Shahmuradov I."/>
        </authorList>
    </citation>
    <scope>NUCLEOTIDE SEQUENCE [LARGE SCALE GENOMIC DNA]</scope>
    <source>
        <strain evidence="2">cv. AG2017</strain>
        <tissue evidence="1">Leaf</tissue>
    </source>
</reference>
<organism evidence="1 2">
    <name type="scientific">Punica granatum</name>
    <name type="common">Pomegranate</name>
    <dbReference type="NCBI Taxonomy" id="22663"/>
    <lineage>
        <taxon>Eukaryota</taxon>
        <taxon>Viridiplantae</taxon>
        <taxon>Streptophyta</taxon>
        <taxon>Embryophyta</taxon>
        <taxon>Tracheophyta</taxon>
        <taxon>Spermatophyta</taxon>
        <taxon>Magnoliopsida</taxon>
        <taxon>eudicotyledons</taxon>
        <taxon>Gunneridae</taxon>
        <taxon>Pentapetalae</taxon>
        <taxon>rosids</taxon>
        <taxon>malvids</taxon>
        <taxon>Myrtales</taxon>
        <taxon>Lythraceae</taxon>
        <taxon>Punica</taxon>
    </lineage>
</organism>
<keyword evidence="2" id="KW-1185">Reference proteome</keyword>
<comment type="caution">
    <text evidence="1">The sequence shown here is derived from an EMBL/GenBank/DDBJ whole genome shotgun (WGS) entry which is preliminary data.</text>
</comment>
<proteinExistence type="predicted"/>
<sequence length="141" mass="15972">MESVLRDLDDWSDDDEPEEEYVEKVSEIKACYYEELGTSATKPVPSLTQFSALELKPLPNNLKYAYLGIDDTLPIIISSSLTGDQEQQLLSVLREHKEAIGWTIADIKGINPLICTHRIMLKAECKPTVQPQRRLNPTLKD</sequence>